<keyword evidence="3" id="KW-1185">Reference proteome</keyword>
<feature type="compositionally biased region" description="Polar residues" evidence="1">
    <location>
        <begin position="109"/>
        <end position="118"/>
    </location>
</feature>
<name>A0AAD5M745_PYTIN</name>
<dbReference type="AlphaFoldDB" id="A0AAD5M745"/>
<sequence length="118" mass="12190">MGRKNKGQQQPAAQAQQQQQQQQKPAPEKKGQQQQQQQPPQKQNAPAKEAPAQNKKGGKKGGKNPGCASGQLPCTTPEQIGGMAQNVPAPTTLTGIEPNALSGPHAAPLSSSAVNKAA</sequence>
<evidence type="ECO:0000313" key="3">
    <source>
        <dbReference type="Proteomes" id="UP001209570"/>
    </source>
</evidence>
<feature type="compositionally biased region" description="Low complexity" evidence="1">
    <location>
        <begin position="32"/>
        <end position="55"/>
    </location>
</feature>
<feature type="compositionally biased region" description="Low complexity" evidence="1">
    <location>
        <begin position="7"/>
        <end position="25"/>
    </location>
</feature>
<feature type="region of interest" description="Disordered" evidence="1">
    <location>
        <begin position="1"/>
        <end position="118"/>
    </location>
</feature>
<dbReference type="Proteomes" id="UP001209570">
    <property type="component" value="Unassembled WGS sequence"/>
</dbReference>
<accession>A0AAD5M745</accession>
<gene>
    <name evidence="2" type="ORF">P43SY_005316</name>
</gene>
<dbReference type="EMBL" id="JAKCXM010000025">
    <property type="protein sequence ID" value="KAJ0407043.1"/>
    <property type="molecule type" value="Genomic_DNA"/>
</dbReference>
<comment type="caution">
    <text evidence="2">The sequence shown here is derived from an EMBL/GenBank/DDBJ whole genome shotgun (WGS) entry which is preliminary data.</text>
</comment>
<proteinExistence type="predicted"/>
<organism evidence="2 3">
    <name type="scientific">Pythium insidiosum</name>
    <name type="common">Pythiosis disease agent</name>
    <dbReference type="NCBI Taxonomy" id="114742"/>
    <lineage>
        <taxon>Eukaryota</taxon>
        <taxon>Sar</taxon>
        <taxon>Stramenopiles</taxon>
        <taxon>Oomycota</taxon>
        <taxon>Peronosporomycetes</taxon>
        <taxon>Pythiales</taxon>
        <taxon>Pythiaceae</taxon>
        <taxon>Pythium</taxon>
    </lineage>
</organism>
<protein>
    <submittedName>
        <fullName evidence="2">Uncharacterized protein</fullName>
    </submittedName>
</protein>
<evidence type="ECO:0000313" key="2">
    <source>
        <dbReference type="EMBL" id="KAJ0407043.1"/>
    </source>
</evidence>
<reference evidence="2" key="1">
    <citation type="submission" date="2021-12" db="EMBL/GenBank/DDBJ databases">
        <title>Prjna785345.</title>
        <authorList>
            <person name="Rujirawat T."/>
            <person name="Krajaejun T."/>
        </authorList>
    </citation>
    <scope>NUCLEOTIDE SEQUENCE</scope>
    <source>
        <strain evidence="2">Pi057C3</strain>
    </source>
</reference>
<evidence type="ECO:0000256" key="1">
    <source>
        <dbReference type="SAM" id="MobiDB-lite"/>
    </source>
</evidence>